<dbReference type="OrthoDB" id="3684436at2759"/>
<reference evidence="1 2" key="1">
    <citation type="journal article" date="2012" name="PLoS Pathog.">
        <title>Diverse lifestyles and strategies of plant pathogenesis encoded in the genomes of eighteen Dothideomycetes fungi.</title>
        <authorList>
            <person name="Ohm R.A."/>
            <person name="Feau N."/>
            <person name="Henrissat B."/>
            <person name="Schoch C.L."/>
            <person name="Horwitz B.A."/>
            <person name="Barry K.W."/>
            <person name="Condon B.J."/>
            <person name="Copeland A.C."/>
            <person name="Dhillon B."/>
            <person name="Glaser F."/>
            <person name="Hesse C.N."/>
            <person name="Kosti I."/>
            <person name="LaButti K."/>
            <person name="Lindquist E.A."/>
            <person name="Lucas S."/>
            <person name="Salamov A.A."/>
            <person name="Bradshaw R.E."/>
            <person name="Ciuffetti L."/>
            <person name="Hamelin R.C."/>
            <person name="Kema G.H.J."/>
            <person name="Lawrence C."/>
            <person name="Scott J.A."/>
            <person name="Spatafora J.W."/>
            <person name="Turgeon B.G."/>
            <person name="de Wit P.J.G.M."/>
            <person name="Zhong S."/>
            <person name="Goodwin S.B."/>
            <person name="Grigoriev I.V."/>
        </authorList>
    </citation>
    <scope>NUCLEOTIDE SEQUENCE [LARGE SCALE GENOMIC DNA]</scope>
    <source>
        <strain evidence="2">ND90Pr / ATCC 201652</strain>
    </source>
</reference>
<dbReference type="EMBL" id="KB445646">
    <property type="protein sequence ID" value="EMD62342.1"/>
    <property type="molecule type" value="Genomic_DNA"/>
</dbReference>
<evidence type="ECO:0000313" key="1">
    <source>
        <dbReference type="EMBL" id="EMD62342.1"/>
    </source>
</evidence>
<protein>
    <submittedName>
        <fullName evidence="1">Uncharacterized protein</fullName>
    </submittedName>
</protein>
<reference evidence="2" key="2">
    <citation type="journal article" date="2013" name="PLoS Genet.">
        <title>Comparative genome structure, secondary metabolite, and effector coding capacity across Cochliobolus pathogens.</title>
        <authorList>
            <person name="Condon B.J."/>
            <person name="Leng Y."/>
            <person name="Wu D."/>
            <person name="Bushley K.E."/>
            <person name="Ohm R.A."/>
            <person name="Otillar R."/>
            <person name="Martin J."/>
            <person name="Schackwitz W."/>
            <person name="Grimwood J."/>
            <person name="MohdZainudin N."/>
            <person name="Xue C."/>
            <person name="Wang R."/>
            <person name="Manning V.A."/>
            <person name="Dhillon B."/>
            <person name="Tu Z.J."/>
            <person name="Steffenson B.J."/>
            <person name="Salamov A."/>
            <person name="Sun H."/>
            <person name="Lowry S."/>
            <person name="LaButti K."/>
            <person name="Han J."/>
            <person name="Copeland A."/>
            <person name="Lindquist E."/>
            <person name="Barry K."/>
            <person name="Schmutz J."/>
            <person name="Baker S.E."/>
            <person name="Ciuffetti L.M."/>
            <person name="Grigoriev I.V."/>
            <person name="Zhong S."/>
            <person name="Turgeon B.G."/>
        </authorList>
    </citation>
    <scope>NUCLEOTIDE SEQUENCE [LARGE SCALE GENOMIC DNA]</scope>
    <source>
        <strain evidence="2">ND90Pr / ATCC 201652</strain>
    </source>
</reference>
<dbReference type="RefSeq" id="XP_007701668.1">
    <property type="nucleotide sequence ID" value="XM_007703478.1"/>
</dbReference>
<sequence>AIEQRGANCDVCVQLFNFCVENGHTSGQEGCKKTCAEHVCHLFRHEGNEVR</sequence>
<dbReference type="HOGENOM" id="CLU_3111884_0_0_1"/>
<organism evidence="1 2">
    <name type="scientific">Cochliobolus sativus (strain ND90Pr / ATCC 201652)</name>
    <name type="common">Common root rot and spot blotch fungus</name>
    <name type="synonym">Bipolaris sorokiniana</name>
    <dbReference type="NCBI Taxonomy" id="665912"/>
    <lineage>
        <taxon>Eukaryota</taxon>
        <taxon>Fungi</taxon>
        <taxon>Dikarya</taxon>
        <taxon>Ascomycota</taxon>
        <taxon>Pezizomycotina</taxon>
        <taxon>Dothideomycetes</taxon>
        <taxon>Pleosporomycetidae</taxon>
        <taxon>Pleosporales</taxon>
        <taxon>Pleosporineae</taxon>
        <taxon>Pleosporaceae</taxon>
        <taxon>Bipolaris</taxon>
    </lineage>
</organism>
<keyword evidence="2" id="KW-1185">Reference proteome</keyword>
<evidence type="ECO:0000313" key="2">
    <source>
        <dbReference type="Proteomes" id="UP000016934"/>
    </source>
</evidence>
<feature type="non-terminal residue" evidence="1">
    <location>
        <position position="1"/>
    </location>
</feature>
<accession>M2SZY6</accession>
<feature type="non-terminal residue" evidence="1">
    <location>
        <position position="51"/>
    </location>
</feature>
<dbReference type="Proteomes" id="UP000016934">
    <property type="component" value="Unassembled WGS sequence"/>
</dbReference>
<dbReference type="GeneID" id="19140353"/>
<dbReference type="OMA" id="NFCVENG"/>
<dbReference type="AlphaFoldDB" id="M2SZY6"/>
<proteinExistence type="predicted"/>
<gene>
    <name evidence="1" type="ORF">COCSADRAFT_58647</name>
</gene>
<dbReference type="KEGG" id="bsc:COCSADRAFT_58647"/>
<name>M2SZY6_COCSN</name>